<keyword evidence="7" id="KW-1185">Reference proteome</keyword>
<evidence type="ECO:0000313" key="7">
    <source>
        <dbReference type="Proteomes" id="UP000191408"/>
    </source>
</evidence>
<dbReference type="SUPFAM" id="SSF56281">
    <property type="entry name" value="Metallo-hydrolase/oxidoreductase"/>
    <property type="match status" value="1"/>
</dbReference>
<dbReference type="CDD" id="cd07730">
    <property type="entry name" value="metallo-hydrolase-like_MBL-fold"/>
    <property type="match status" value="1"/>
</dbReference>
<organism evidence="6 7">
    <name type="scientific">Penicillium polonicum</name>
    <dbReference type="NCBI Taxonomy" id="60169"/>
    <lineage>
        <taxon>Eukaryota</taxon>
        <taxon>Fungi</taxon>
        <taxon>Dikarya</taxon>
        <taxon>Ascomycota</taxon>
        <taxon>Pezizomycotina</taxon>
        <taxon>Eurotiomycetes</taxon>
        <taxon>Eurotiomycetidae</taxon>
        <taxon>Eurotiales</taxon>
        <taxon>Aspergillaceae</taxon>
        <taxon>Penicillium</taxon>
    </lineage>
</organism>
<dbReference type="InterPro" id="IPR001279">
    <property type="entry name" value="Metallo-B-lactamas"/>
</dbReference>
<evidence type="ECO:0000256" key="4">
    <source>
        <dbReference type="ARBA" id="ARBA00022833"/>
    </source>
</evidence>
<gene>
    <name evidence="6" type="ORF">PENPOL_c010G05883</name>
</gene>
<protein>
    <recommendedName>
        <fullName evidence="5">Metallo-beta-lactamase domain-containing protein</fullName>
    </recommendedName>
</protein>
<proteinExistence type="inferred from homology"/>
<name>A0A1V6NFK4_PENPO</name>
<dbReference type="EMBL" id="MDYM01000010">
    <property type="protein sequence ID" value="OQD63216.1"/>
    <property type="molecule type" value="Genomic_DNA"/>
</dbReference>
<feature type="domain" description="Metallo-beta-lactamase" evidence="5">
    <location>
        <begin position="62"/>
        <end position="273"/>
    </location>
</feature>
<dbReference type="STRING" id="60169.A0A1V6NFK4"/>
<dbReference type="GO" id="GO:0046872">
    <property type="term" value="F:metal ion binding"/>
    <property type="evidence" value="ECO:0007669"/>
    <property type="project" value="UniProtKB-KW"/>
</dbReference>
<dbReference type="OrthoDB" id="10250730at2759"/>
<sequence>MYYNSRSHLIMPHLSSPDFTVPPGDQSVQVRIIDSTTRINNLKLGFLMEPPMEGMEYMLPLPAWSFLIEHPSGQKILYDLGVPKDLHSFSPAICEHLERQGWKVDVKEEVIDILDRNGIAANEISAIIWSHWHWDHIGDPSRFPSPTDLIVGPGFKAEFLPGYPAKVDAFVRESDFAGRNLQEIDFTISVQVGEFRAVDYFGDGSFYIIDSPGHAVGHLGALARTTTNPDTFIFMGGDLCHHSGEIRPSKYLRIPRDILPSFTTPISFPCPGDSVYEQLLVQRTGSVDKPFFRPAMGSDIEQTIDTIEKAQVADADSNIWFIYAHDRSLLKSVDLFPLSANGWKEKKWREKTLWAFLDEFETAAKQI</sequence>
<evidence type="ECO:0000259" key="5">
    <source>
        <dbReference type="SMART" id="SM00849"/>
    </source>
</evidence>
<keyword evidence="2" id="KW-0479">Metal-binding</keyword>
<dbReference type="InterPro" id="IPR051013">
    <property type="entry name" value="MBL_superfamily_lactonases"/>
</dbReference>
<evidence type="ECO:0000256" key="1">
    <source>
        <dbReference type="ARBA" id="ARBA00007749"/>
    </source>
</evidence>
<reference evidence="7" key="1">
    <citation type="journal article" date="2017" name="Nat. Microbiol.">
        <title>Global analysis of biosynthetic gene clusters reveals vast potential of secondary metabolite production in Penicillium species.</title>
        <authorList>
            <person name="Nielsen J.C."/>
            <person name="Grijseels S."/>
            <person name="Prigent S."/>
            <person name="Ji B."/>
            <person name="Dainat J."/>
            <person name="Nielsen K.F."/>
            <person name="Frisvad J.C."/>
            <person name="Workman M."/>
            <person name="Nielsen J."/>
        </authorList>
    </citation>
    <scope>NUCLEOTIDE SEQUENCE [LARGE SCALE GENOMIC DNA]</scope>
    <source>
        <strain evidence="7">IBT 4502</strain>
    </source>
</reference>
<dbReference type="PANTHER" id="PTHR42978:SF5">
    <property type="entry name" value="METALLO-BETA-LACTAMASE DOMAIN-CONTAINING PROTEIN"/>
    <property type="match status" value="1"/>
</dbReference>
<dbReference type="SMART" id="SM00849">
    <property type="entry name" value="Lactamase_B"/>
    <property type="match status" value="1"/>
</dbReference>
<evidence type="ECO:0000256" key="3">
    <source>
        <dbReference type="ARBA" id="ARBA00022801"/>
    </source>
</evidence>
<dbReference type="InterPro" id="IPR036866">
    <property type="entry name" value="RibonucZ/Hydroxyglut_hydro"/>
</dbReference>
<keyword evidence="4" id="KW-0862">Zinc</keyword>
<dbReference type="Pfam" id="PF00753">
    <property type="entry name" value="Lactamase_B"/>
    <property type="match status" value="1"/>
</dbReference>
<evidence type="ECO:0000313" key="6">
    <source>
        <dbReference type="EMBL" id="OQD63216.1"/>
    </source>
</evidence>
<comment type="caution">
    <text evidence="6">The sequence shown here is derived from an EMBL/GenBank/DDBJ whole genome shotgun (WGS) entry which is preliminary data.</text>
</comment>
<dbReference type="GO" id="GO:0016787">
    <property type="term" value="F:hydrolase activity"/>
    <property type="evidence" value="ECO:0007669"/>
    <property type="project" value="UniProtKB-KW"/>
</dbReference>
<evidence type="ECO:0000256" key="2">
    <source>
        <dbReference type="ARBA" id="ARBA00022723"/>
    </source>
</evidence>
<dbReference type="Gene3D" id="3.60.15.10">
    <property type="entry name" value="Ribonuclease Z/Hydroxyacylglutathione hydrolase-like"/>
    <property type="match status" value="1"/>
</dbReference>
<comment type="similarity">
    <text evidence="1">Belongs to the metallo-beta-lactamase superfamily.</text>
</comment>
<dbReference type="AlphaFoldDB" id="A0A1V6NFK4"/>
<dbReference type="PANTHER" id="PTHR42978">
    <property type="entry name" value="QUORUM-QUENCHING LACTONASE YTNP-RELATED-RELATED"/>
    <property type="match status" value="1"/>
</dbReference>
<accession>A0A1V6NFK4</accession>
<dbReference type="Proteomes" id="UP000191408">
    <property type="component" value="Unassembled WGS sequence"/>
</dbReference>
<keyword evidence="3" id="KW-0378">Hydrolase</keyword>